<dbReference type="InterPro" id="IPR018484">
    <property type="entry name" value="FGGY_N"/>
</dbReference>
<dbReference type="GO" id="GO:0005975">
    <property type="term" value="P:carbohydrate metabolic process"/>
    <property type="evidence" value="ECO:0007669"/>
    <property type="project" value="InterPro"/>
</dbReference>
<organism evidence="4">
    <name type="scientific">freshwater metagenome</name>
    <dbReference type="NCBI Taxonomy" id="449393"/>
    <lineage>
        <taxon>unclassified sequences</taxon>
        <taxon>metagenomes</taxon>
        <taxon>ecological metagenomes</taxon>
    </lineage>
</organism>
<evidence type="ECO:0000256" key="2">
    <source>
        <dbReference type="ARBA" id="ARBA00022777"/>
    </source>
</evidence>
<dbReference type="InterPro" id="IPR050406">
    <property type="entry name" value="FGGY_Carb_Kinase"/>
</dbReference>
<protein>
    <submittedName>
        <fullName evidence="4">Unannotated protein</fullName>
    </submittedName>
</protein>
<sequence length="266" mass="27927">MKPSLHRSIPLSSWQAFAMTFVLTIDWSDASTAVTIVDIAARITVAEAHSLHHPASTPTDAAEIWWDALVEATHTAIDGLAVLNLTTDDIRLIELCGNDPAGGLVGFDQDGVVCSALSSSHAESRTDAEWLLSHAEGGPDSWHSLTGVLPTAGSTISLLSWLHRTSPESWARLHSFTLPIGFLATRLGGEPSLAISAAMGTAIVDRQTDSWCTSLLNVVDPHRDWSVALPKLTTAATPIGLLSADAAHALGLPAGRPLHAGSTTGS</sequence>
<dbReference type="Gene3D" id="3.30.420.40">
    <property type="match status" value="1"/>
</dbReference>
<evidence type="ECO:0000259" key="3">
    <source>
        <dbReference type="Pfam" id="PF00370"/>
    </source>
</evidence>
<accession>A0A6J6IHP4</accession>
<dbReference type="InterPro" id="IPR043129">
    <property type="entry name" value="ATPase_NBD"/>
</dbReference>
<dbReference type="AlphaFoldDB" id="A0A6J6IHP4"/>
<name>A0A6J6IHP4_9ZZZZ</name>
<gene>
    <name evidence="4" type="ORF">UFOPK2000_00271</name>
</gene>
<dbReference type="PANTHER" id="PTHR43095">
    <property type="entry name" value="SUGAR KINASE"/>
    <property type="match status" value="1"/>
</dbReference>
<feature type="domain" description="Carbohydrate kinase FGGY N-terminal" evidence="3">
    <location>
        <begin position="31"/>
        <end position="261"/>
    </location>
</feature>
<keyword evidence="1" id="KW-0808">Transferase</keyword>
<dbReference type="EMBL" id="CAEZVK010000015">
    <property type="protein sequence ID" value="CAB4623993.1"/>
    <property type="molecule type" value="Genomic_DNA"/>
</dbReference>
<reference evidence="4" key="1">
    <citation type="submission" date="2020-05" db="EMBL/GenBank/DDBJ databases">
        <authorList>
            <person name="Chiriac C."/>
            <person name="Salcher M."/>
            <person name="Ghai R."/>
            <person name="Kavagutti S V."/>
        </authorList>
    </citation>
    <scope>NUCLEOTIDE SEQUENCE</scope>
</reference>
<evidence type="ECO:0000313" key="4">
    <source>
        <dbReference type="EMBL" id="CAB4623993.1"/>
    </source>
</evidence>
<proteinExistence type="predicted"/>
<dbReference type="GO" id="GO:0016301">
    <property type="term" value="F:kinase activity"/>
    <property type="evidence" value="ECO:0007669"/>
    <property type="project" value="UniProtKB-KW"/>
</dbReference>
<dbReference type="PANTHER" id="PTHR43095:SF5">
    <property type="entry name" value="XYLULOSE KINASE"/>
    <property type="match status" value="1"/>
</dbReference>
<evidence type="ECO:0000256" key="1">
    <source>
        <dbReference type="ARBA" id="ARBA00022679"/>
    </source>
</evidence>
<dbReference type="SUPFAM" id="SSF53067">
    <property type="entry name" value="Actin-like ATPase domain"/>
    <property type="match status" value="1"/>
</dbReference>
<dbReference type="Pfam" id="PF00370">
    <property type="entry name" value="FGGY_N"/>
    <property type="match status" value="1"/>
</dbReference>
<keyword evidence="2" id="KW-0418">Kinase</keyword>